<sequence length="782" mass="91161">MRNLMLKSLLLVYFSRVSNSYYVTTTEDPYTRTTDVPRTSEDPYTRTTYVPRTTEDPYTRTTYVPRTSEDPYTRTTYVPRTTEDPYTRTTDVPRTTEDPYTRKTDVPRTTEDPYTRTTDVPRTSEDPYTRTTDVPRTTEDPYTRKTDVPRTSEDPYTRTTYVPRTTEDPYTRTTDVPRTTEDPYTRKTDVPRTTEDPYTRTTDVPRTSEDPYTRTTDVPRTSEDPYTRKTDVPRTTEDPYTRTTDVPRTSEDPYTRTTDVPRTTEDPYTRKTDVPRTTEDPYTRTTDVPRTSEDPYTRTTYVPRTTEDPYTRTTDVPRTTEDPYTRTTYVPRTTEDPYTRTTDVPRTTEDPYTRTTDVPRTSEDPYTRTTDVPRTTEDPYTRKTDVPRTTEDPYTRTTNVPRTTEDPYTRITDDPRTTDDSTRFRPTTDEIPASTAPSNDCTIEGVRVLELPQGEVFTINRTIPDFTRVAVSIPPDTYFVLGRDVTYFSVSKNEYVTASDAYSTTRARLYVAPIDETMEISRPSEHFYYNFTILLGCYGFNHEIETLIPIHETNTYTPEFSQRVYEYSLFSPYKQDFDRLQELYPITAVDNDLSNTQVKFAIERNDYFELEYEHVIPGTLNKKHLAKLVPKDSSSNLNIPSLELVIFVTDLGYPPRSSNATLRIKSANTKVPTFKMPYYIGDYYRNHTFSMRSQPELEYTTSDYSISVTIHNVNNYERDHFFVNAFKNGTMQLSKSYNLDEITIYKYSYLLFTLTATYNSDTSYFDPVSQGSTSIIIEMHSN</sequence>
<evidence type="ECO:0000256" key="3">
    <source>
        <dbReference type="SAM" id="SignalP"/>
    </source>
</evidence>
<protein>
    <recommendedName>
        <fullName evidence="4">Cadherin domain-containing protein</fullName>
    </recommendedName>
</protein>
<feature type="compositionally biased region" description="Basic and acidic residues" evidence="2">
    <location>
        <begin position="262"/>
        <end position="282"/>
    </location>
</feature>
<dbReference type="InterPro" id="IPR015919">
    <property type="entry name" value="Cadherin-like_sf"/>
</dbReference>
<feature type="compositionally biased region" description="Basic and acidic residues" evidence="2">
    <location>
        <begin position="178"/>
        <end position="198"/>
    </location>
</feature>
<evidence type="ECO:0000259" key="4">
    <source>
        <dbReference type="PROSITE" id="PS50268"/>
    </source>
</evidence>
<evidence type="ECO:0000256" key="2">
    <source>
        <dbReference type="SAM" id="MobiDB-lite"/>
    </source>
</evidence>
<gene>
    <name evidence="5" type="ORF">NQ315_003399</name>
</gene>
<feature type="compositionally biased region" description="Basic and acidic residues" evidence="2">
    <location>
        <begin position="374"/>
        <end position="394"/>
    </location>
</feature>
<proteinExistence type="predicted"/>
<evidence type="ECO:0000313" key="6">
    <source>
        <dbReference type="Proteomes" id="UP001159042"/>
    </source>
</evidence>
<keyword evidence="1" id="KW-0106">Calcium</keyword>
<keyword evidence="6" id="KW-1185">Reference proteome</keyword>
<accession>A0AAV8VND7</accession>
<evidence type="ECO:0000256" key="1">
    <source>
        <dbReference type="PROSITE-ProRule" id="PRU00043"/>
    </source>
</evidence>
<feature type="compositionally biased region" description="Basic and acidic residues" evidence="2">
    <location>
        <begin position="220"/>
        <end position="240"/>
    </location>
</feature>
<dbReference type="InterPro" id="IPR002126">
    <property type="entry name" value="Cadherin-like_dom"/>
</dbReference>
<dbReference type="GO" id="GO:0007156">
    <property type="term" value="P:homophilic cell adhesion via plasma membrane adhesion molecules"/>
    <property type="evidence" value="ECO:0007669"/>
    <property type="project" value="InterPro"/>
</dbReference>
<dbReference type="GO" id="GO:0005509">
    <property type="term" value="F:calcium ion binding"/>
    <property type="evidence" value="ECO:0007669"/>
    <property type="project" value="UniProtKB-UniRule"/>
</dbReference>
<organism evidence="5 6">
    <name type="scientific">Exocentrus adspersus</name>
    <dbReference type="NCBI Taxonomy" id="1586481"/>
    <lineage>
        <taxon>Eukaryota</taxon>
        <taxon>Metazoa</taxon>
        <taxon>Ecdysozoa</taxon>
        <taxon>Arthropoda</taxon>
        <taxon>Hexapoda</taxon>
        <taxon>Insecta</taxon>
        <taxon>Pterygota</taxon>
        <taxon>Neoptera</taxon>
        <taxon>Endopterygota</taxon>
        <taxon>Coleoptera</taxon>
        <taxon>Polyphaga</taxon>
        <taxon>Cucujiformia</taxon>
        <taxon>Chrysomeloidea</taxon>
        <taxon>Cerambycidae</taxon>
        <taxon>Lamiinae</taxon>
        <taxon>Acanthocinini</taxon>
        <taxon>Exocentrus</taxon>
    </lineage>
</organism>
<dbReference type="EMBL" id="JANEYG010000051">
    <property type="protein sequence ID" value="KAJ8915615.1"/>
    <property type="molecule type" value="Genomic_DNA"/>
</dbReference>
<feature type="compositionally biased region" description="Basic and acidic residues" evidence="2">
    <location>
        <begin position="136"/>
        <end position="156"/>
    </location>
</feature>
<feature type="signal peptide" evidence="3">
    <location>
        <begin position="1"/>
        <end position="20"/>
    </location>
</feature>
<dbReference type="GO" id="GO:0016020">
    <property type="term" value="C:membrane"/>
    <property type="evidence" value="ECO:0007669"/>
    <property type="project" value="InterPro"/>
</dbReference>
<keyword evidence="3" id="KW-0732">Signal</keyword>
<name>A0AAV8VND7_9CUCU</name>
<feature type="domain" description="Cadherin" evidence="4">
    <location>
        <begin position="586"/>
        <end position="674"/>
    </location>
</feature>
<feature type="region of interest" description="Disordered" evidence="2">
    <location>
        <begin position="32"/>
        <end position="439"/>
    </location>
</feature>
<dbReference type="SUPFAM" id="SSF49313">
    <property type="entry name" value="Cadherin-like"/>
    <property type="match status" value="1"/>
</dbReference>
<dbReference type="PROSITE" id="PS50268">
    <property type="entry name" value="CADHERIN_2"/>
    <property type="match status" value="1"/>
</dbReference>
<feature type="compositionally biased region" description="Basic and acidic residues" evidence="2">
    <location>
        <begin position="94"/>
        <end position="114"/>
    </location>
</feature>
<reference evidence="5 6" key="1">
    <citation type="journal article" date="2023" name="Insect Mol. Biol.">
        <title>Genome sequencing provides insights into the evolution of gene families encoding plant cell wall-degrading enzymes in longhorned beetles.</title>
        <authorList>
            <person name="Shin N.R."/>
            <person name="Okamura Y."/>
            <person name="Kirsch R."/>
            <person name="Pauchet Y."/>
        </authorList>
    </citation>
    <scope>NUCLEOTIDE SEQUENCE [LARGE SCALE GENOMIC DNA]</scope>
    <source>
        <strain evidence="5">EAD_L_NR</strain>
    </source>
</reference>
<feature type="compositionally biased region" description="Basic and acidic residues" evidence="2">
    <location>
        <begin position="403"/>
        <end position="428"/>
    </location>
</feature>
<feature type="chain" id="PRO_5043563843" description="Cadherin domain-containing protein" evidence="3">
    <location>
        <begin position="21"/>
        <end position="782"/>
    </location>
</feature>
<evidence type="ECO:0000313" key="5">
    <source>
        <dbReference type="EMBL" id="KAJ8915615.1"/>
    </source>
</evidence>
<comment type="caution">
    <text evidence="5">The sequence shown here is derived from an EMBL/GenBank/DDBJ whole genome shotgun (WGS) entry which is preliminary data.</text>
</comment>
<dbReference type="AlphaFoldDB" id="A0AAV8VND7"/>
<dbReference type="Proteomes" id="UP001159042">
    <property type="component" value="Unassembled WGS sequence"/>
</dbReference>